<feature type="chain" id="PRO_5016918479" description="Extracellular membrane protein CFEM domain-containing protein" evidence="2">
    <location>
        <begin position="19"/>
        <end position="223"/>
    </location>
</feature>
<feature type="region of interest" description="Disordered" evidence="1">
    <location>
        <begin position="23"/>
        <end position="46"/>
    </location>
</feature>
<evidence type="ECO:0000313" key="3">
    <source>
        <dbReference type="EMBL" id="RCI15103.1"/>
    </source>
</evidence>
<dbReference type="EMBL" id="LKCN02000003">
    <property type="protein sequence ID" value="RCI15103.1"/>
    <property type="molecule type" value="Genomic_DNA"/>
</dbReference>
<evidence type="ECO:0000313" key="4">
    <source>
        <dbReference type="Proteomes" id="UP000253664"/>
    </source>
</evidence>
<feature type="compositionally biased region" description="Low complexity" evidence="1">
    <location>
        <begin position="23"/>
        <end position="32"/>
    </location>
</feature>
<evidence type="ECO:0008006" key="5">
    <source>
        <dbReference type="Google" id="ProtNLM"/>
    </source>
</evidence>
<organism evidence="3 4">
    <name type="scientific">Ophiocordyceps polyrhachis-furcata BCC 54312</name>
    <dbReference type="NCBI Taxonomy" id="1330021"/>
    <lineage>
        <taxon>Eukaryota</taxon>
        <taxon>Fungi</taxon>
        <taxon>Dikarya</taxon>
        <taxon>Ascomycota</taxon>
        <taxon>Pezizomycotina</taxon>
        <taxon>Sordariomycetes</taxon>
        <taxon>Hypocreomycetidae</taxon>
        <taxon>Hypocreales</taxon>
        <taxon>Ophiocordycipitaceae</taxon>
        <taxon>Ophiocordyceps</taxon>
    </lineage>
</organism>
<keyword evidence="2" id="KW-0732">Signal</keyword>
<proteinExistence type="predicted"/>
<evidence type="ECO:0000256" key="1">
    <source>
        <dbReference type="SAM" id="MobiDB-lite"/>
    </source>
</evidence>
<protein>
    <recommendedName>
        <fullName evidence="5">Extracellular membrane protein CFEM domain-containing protein</fullName>
    </recommendedName>
</protein>
<sequence length="223" mass="21334">MRFHSLIAGGVFALAVNAQGSASADSSAPASSTTGETMPSFTQELDPAQSSANACLDRCPAGDANCKAHCITVPSPNERQAKATNECTAKCEQGDGSPAQIKAYSDCVQGCISQNFYTKPSGTPDQHAVGGSGDSSSSSGDGASSSGVGAGASSSGTASGAASTQTDTDESASSASGTATGAASSSTNSGSRAAASSTSHGLAPAVTAAPAAALGLVAMALVL</sequence>
<keyword evidence="4" id="KW-1185">Reference proteome</keyword>
<dbReference type="OrthoDB" id="5597238at2759"/>
<comment type="caution">
    <text evidence="3">The sequence shown here is derived from an EMBL/GenBank/DDBJ whole genome shotgun (WGS) entry which is preliminary data.</text>
</comment>
<dbReference type="STRING" id="1330021.A0A367LKZ8"/>
<feature type="compositionally biased region" description="Polar residues" evidence="1">
    <location>
        <begin position="33"/>
        <end position="46"/>
    </location>
</feature>
<reference evidence="3 4" key="1">
    <citation type="journal article" date="2015" name="BMC Genomics">
        <title>Insights from the genome of Ophiocordyceps polyrhachis-furcata to pathogenicity and host specificity in insect fungi.</title>
        <authorList>
            <person name="Wichadakul D."/>
            <person name="Kobmoo N."/>
            <person name="Ingsriswang S."/>
            <person name="Tangphatsornruang S."/>
            <person name="Chantasingh D."/>
            <person name="Luangsa-ard J.J."/>
            <person name="Eurwilaichitr L."/>
        </authorList>
    </citation>
    <scope>NUCLEOTIDE SEQUENCE [LARGE SCALE GENOMIC DNA]</scope>
    <source>
        <strain evidence="3 4">BCC 54312</strain>
    </source>
</reference>
<dbReference type="AlphaFoldDB" id="A0A367LKZ8"/>
<name>A0A367LKZ8_9HYPO</name>
<accession>A0A367LKZ8</accession>
<feature type="signal peptide" evidence="2">
    <location>
        <begin position="1"/>
        <end position="18"/>
    </location>
</feature>
<feature type="region of interest" description="Disordered" evidence="1">
    <location>
        <begin position="120"/>
        <end position="204"/>
    </location>
</feature>
<feature type="compositionally biased region" description="Low complexity" evidence="1">
    <location>
        <begin position="134"/>
        <end position="204"/>
    </location>
</feature>
<gene>
    <name evidence="3" type="ORF">L249_6824</name>
</gene>
<evidence type="ECO:0000256" key="2">
    <source>
        <dbReference type="SAM" id="SignalP"/>
    </source>
</evidence>
<dbReference type="Proteomes" id="UP000253664">
    <property type="component" value="Unassembled WGS sequence"/>
</dbReference>